<keyword evidence="3 6" id="KW-0812">Transmembrane</keyword>
<dbReference type="Pfam" id="PF00939">
    <property type="entry name" value="Na_sulph_symp"/>
    <property type="match status" value="1"/>
</dbReference>
<name>A0A644WVL8_9ZZZZ</name>
<feature type="transmembrane region" description="Helical" evidence="6">
    <location>
        <begin position="136"/>
        <end position="152"/>
    </location>
</feature>
<feature type="transmembrane region" description="Helical" evidence="6">
    <location>
        <begin position="33"/>
        <end position="53"/>
    </location>
</feature>
<accession>A0A644WVL8</accession>
<evidence type="ECO:0008006" key="8">
    <source>
        <dbReference type="Google" id="ProtNLM"/>
    </source>
</evidence>
<evidence type="ECO:0000313" key="7">
    <source>
        <dbReference type="EMBL" id="MPM07538.1"/>
    </source>
</evidence>
<gene>
    <name evidence="7" type="ORF">SDC9_53844</name>
</gene>
<evidence type="ECO:0000256" key="1">
    <source>
        <dbReference type="ARBA" id="ARBA00004141"/>
    </source>
</evidence>
<evidence type="ECO:0000256" key="6">
    <source>
        <dbReference type="SAM" id="Phobius"/>
    </source>
</evidence>
<dbReference type="PIRSF" id="PIRSF002457">
    <property type="entry name" value="DASS"/>
    <property type="match status" value="1"/>
</dbReference>
<dbReference type="GO" id="GO:0022857">
    <property type="term" value="F:transmembrane transporter activity"/>
    <property type="evidence" value="ECO:0007669"/>
    <property type="project" value="InterPro"/>
</dbReference>
<dbReference type="GO" id="GO:0005886">
    <property type="term" value="C:plasma membrane"/>
    <property type="evidence" value="ECO:0007669"/>
    <property type="project" value="TreeGrafter"/>
</dbReference>
<evidence type="ECO:0000256" key="2">
    <source>
        <dbReference type="ARBA" id="ARBA00007349"/>
    </source>
</evidence>
<protein>
    <recommendedName>
        <fullName evidence="8">Sodium-dependent dicarboxylate transporter SdcS</fullName>
    </recommendedName>
</protein>
<dbReference type="PANTHER" id="PTHR10283">
    <property type="entry name" value="SOLUTE CARRIER FAMILY 13 MEMBER"/>
    <property type="match status" value="1"/>
</dbReference>
<reference evidence="7" key="1">
    <citation type="submission" date="2019-08" db="EMBL/GenBank/DDBJ databases">
        <authorList>
            <person name="Kucharzyk K."/>
            <person name="Murdoch R.W."/>
            <person name="Higgins S."/>
            <person name="Loffler F."/>
        </authorList>
    </citation>
    <scope>NUCLEOTIDE SEQUENCE</scope>
</reference>
<organism evidence="7">
    <name type="scientific">bioreactor metagenome</name>
    <dbReference type="NCBI Taxonomy" id="1076179"/>
    <lineage>
        <taxon>unclassified sequences</taxon>
        <taxon>metagenomes</taxon>
        <taxon>ecological metagenomes</taxon>
    </lineage>
</organism>
<feature type="transmembrane region" description="Helical" evidence="6">
    <location>
        <begin position="324"/>
        <end position="340"/>
    </location>
</feature>
<evidence type="ECO:0000256" key="5">
    <source>
        <dbReference type="ARBA" id="ARBA00023136"/>
    </source>
</evidence>
<comment type="subcellular location">
    <subcellularLocation>
        <location evidence="1">Membrane</location>
        <topology evidence="1">Multi-pass membrane protein</topology>
    </subcellularLocation>
</comment>
<feature type="transmembrane region" description="Helical" evidence="6">
    <location>
        <begin position="197"/>
        <end position="214"/>
    </location>
</feature>
<feature type="transmembrane region" description="Helical" evidence="6">
    <location>
        <begin position="235"/>
        <end position="262"/>
    </location>
</feature>
<feature type="transmembrane region" description="Helical" evidence="6">
    <location>
        <begin position="415"/>
        <end position="435"/>
    </location>
</feature>
<feature type="transmembrane region" description="Helical" evidence="6">
    <location>
        <begin position="498"/>
        <end position="517"/>
    </location>
</feature>
<feature type="transmembrane region" description="Helical" evidence="6">
    <location>
        <begin position="172"/>
        <end position="191"/>
    </location>
</feature>
<feature type="transmembrane region" description="Helical" evidence="6">
    <location>
        <begin position="374"/>
        <end position="395"/>
    </location>
</feature>
<evidence type="ECO:0000256" key="4">
    <source>
        <dbReference type="ARBA" id="ARBA00022989"/>
    </source>
</evidence>
<comment type="similarity">
    <text evidence="2">Belongs to the SLC13A/DASS transporter (TC 2.A.47) family. DIT1 subfamily.</text>
</comment>
<keyword evidence="5 6" id="KW-0472">Membrane</keyword>
<feature type="transmembrane region" description="Helical" evidence="6">
    <location>
        <begin position="108"/>
        <end position="124"/>
    </location>
</feature>
<dbReference type="InterPro" id="IPR030676">
    <property type="entry name" value="CitT-rel"/>
</dbReference>
<dbReference type="AlphaFoldDB" id="A0A644WVL8"/>
<dbReference type="EMBL" id="VSSQ01001347">
    <property type="protein sequence ID" value="MPM07538.1"/>
    <property type="molecule type" value="Genomic_DNA"/>
</dbReference>
<feature type="transmembrane region" description="Helical" evidence="6">
    <location>
        <begin position="346"/>
        <end position="367"/>
    </location>
</feature>
<feature type="transmembrane region" description="Helical" evidence="6">
    <location>
        <begin position="268"/>
        <end position="292"/>
    </location>
</feature>
<feature type="transmembrane region" description="Helical" evidence="6">
    <location>
        <begin position="85"/>
        <end position="101"/>
    </location>
</feature>
<dbReference type="NCBIfam" id="TIGR00785">
    <property type="entry name" value="dass"/>
    <property type="match status" value="1"/>
</dbReference>
<evidence type="ECO:0000256" key="3">
    <source>
        <dbReference type="ARBA" id="ARBA00022692"/>
    </source>
</evidence>
<dbReference type="InterPro" id="IPR001898">
    <property type="entry name" value="SLC13A/DASS"/>
</dbReference>
<feature type="transmembrane region" description="Helical" evidence="6">
    <location>
        <begin position="456"/>
        <end position="478"/>
    </location>
</feature>
<sequence>MNTANDNVHDVLDMNNYRVEKLKKNKKEGFEKWMEWAGGPLSVLVFVLIYFFADISFLNNISPDLLKGDALKRFGDLGSEGFSRINYAMLAIFAASIVLWITEAIPNYLTSLLVIITMVLTGVTSEKLAYAQLGHPVMWLNILSFVLASMLVKTRVAKRFALWFVIRFGKNATWIFISFIVINVVLSVFISATTAKATILLPIFMVIAAIYGATPDKRNNFGRNIVLQNLFQINIGASGFITGSGANLLAGSLIAGAMGITMFGFQDWFFAAFPLCMLLIIIGWLVGTKIIFPMKPGERIPQIEGGMERLRQEYGLLGKMKIDEFKAIAIFLIVLLLWATDKQHGISQTAVAFMGAVVALLPGVGIVKWNDVDIPWHLMLFSAGAYTLGAGLEVTDLPAIMVDSVFSHFGITAETPFWVLYLGLTFIMIFSGIFFQSKTMRALIFVPIAIGIAQKFGYPIMSLSFPVALLIEHVYVLPFNSKPAALLYTTNHYSITDTFKFGITMVIISWLVIIIWGETVLHWLGYTPNGVFFS</sequence>
<proteinExistence type="inferred from homology"/>
<keyword evidence="4 6" id="KW-1133">Transmembrane helix</keyword>
<comment type="caution">
    <text evidence="7">The sequence shown here is derived from an EMBL/GenBank/DDBJ whole genome shotgun (WGS) entry which is preliminary data.</text>
</comment>